<protein>
    <recommendedName>
        <fullName evidence="3">DUF7580 domain-containing protein</fullName>
    </recommendedName>
</protein>
<keyword evidence="5" id="KW-1185">Reference proteome</keyword>
<keyword evidence="2" id="KW-0812">Transmembrane</keyword>
<feature type="coiled-coil region" evidence="1">
    <location>
        <begin position="153"/>
        <end position="183"/>
    </location>
</feature>
<keyword evidence="2" id="KW-1133">Transmembrane helix</keyword>
<organism evidence="4 5">
    <name type="scientific">Aspergillus ellipticus CBS 707.79</name>
    <dbReference type="NCBI Taxonomy" id="1448320"/>
    <lineage>
        <taxon>Eukaryota</taxon>
        <taxon>Fungi</taxon>
        <taxon>Dikarya</taxon>
        <taxon>Ascomycota</taxon>
        <taxon>Pezizomycotina</taxon>
        <taxon>Eurotiomycetes</taxon>
        <taxon>Eurotiomycetidae</taxon>
        <taxon>Eurotiales</taxon>
        <taxon>Aspergillaceae</taxon>
        <taxon>Aspergillus</taxon>
        <taxon>Aspergillus subgen. Circumdati</taxon>
    </lineage>
</organism>
<accession>A0A319D5U4</accession>
<evidence type="ECO:0000313" key="5">
    <source>
        <dbReference type="Proteomes" id="UP000247810"/>
    </source>
</evidence>
<evidence type="ECO:0000256" key="1">
    <source>
        <dbReference type="SAM" id="Coils"/>
    </source>
</evidence>
<reference evidence="4 5" key="1">
    <citation type="submission" date="2018-02" db="EMBL/GenBank/DDBJ databases">
        <title>The genomes of Aspergillus section Nigri reveals drivers in fungal speciation.</title>
        <authorList>
            <consortium name="DOE Joint Genome Institute"/>
            <person name="Vesth T.C."/>
            <person name="Nybo J."/>
            <person name="Theobald S."/>
            <person name="Brandl J."/>
            <person name="Frisvad J.C."/>
            <person name="Nielsen K.F."/>
            <person name="Lyhne E.K."/>
            <person name="Kogle M.E."/>
            <person name="Kuo A."/>
            <person name="Riley R."/>
            <person name="Clum A."/>
            <person name="Nolan M."/>
            <person name="Lipzen A."/>
            <person name="Salamov A."/>
            <person name="Henrissat B."/>
            <person name="Wiebenga A."/>
            <person name="De vries R.P."/>
            <person name="Grigoriev I.V."/>
            <person name="Mortensen U.H."/>
            <person name="Andersen M.R."/>
            <person name="Baker S.E."/>
        </authorList>
    </citation>
    <scope>NUCLEOTIDE SEQUENCE [LARGE SCALE GENOMIC DNA]</scope>
    <source>
        <strain evidence="4 5">CBS 707.79</strain>
    </source>
</reference>
<evidence type="ECO:0000313" key="4">
    <source>
        <dbReference type="EMBL" id="PYH89887.1"/>
    </source>
</evidence>
<name>A0A319D5U4_9EURO</name>
<dbReference type="OrthoDB" id="3565018at2759"/>
<dbReference type="Pfam" id="PF24476">
    <property type="entry name" value="DUF7580"/>
    <property type="match status" value="1"/>
</dbReference>
<evidence type="ECO:0000256" key="2">
    <source>
        <dbReference type="SAM" id="Phobius"/>
    </source>
</evidence>
<dbReference type="PANTHER" id="PTHR35186:SF4">
    <property type="entry name" value="PRION-INHIBITION AND PROPAGATION HELO DOMAIN-CONTAINING PROTEIN"/>
    <property type="match status" value="1"/>
</dbReference>
<evidence type="ECO:0000259" key="3">
    <source>
        <dbReference type="Pfam" id="PF24476"/>
    </source>
</evidence>
<dbReference type="PANTHER" id="PTHR35186">
    <property type="entry name" value="ANK_REP_REGION DOMAIN-CONTAINING PROTEIN"/>
    <property type="match status" value="1"/>
</dbReference>
<feature type="domain" description="DUF7580" evidence="3">
    <location>
        <begin position="347"/>
        <end position="548"/>
    </location>
</feature>
<dbReference type="Proteomes" id="UP000247810">
    <property type="component" value="Unassembled WGS sequence"/>
</dbReference>
<dbReference type="AlphaFoldDB" id="A0A319D5U4"/>
<proteinExistence type="predicted"/>
<keyword evidence="1" id="KW-0175">Coiled coil</keyword>
<dbReference type="EMBL" id="KZ826007">
    <property type="protein sequence ID" value="PYH89887.1"/>
    <property type="molecule type" value="Genomic_DNA"/>
</dbReference>
<dbReference type="InterPro" id="IPR056002">
    <property type="entry name" value="DUF7580"/>
</dbReference>
<keyword evidence="2" id="KW-0472">Membrane</keyword>
<dbReference type="STRING" id="1448320.A0A319D5U4"/>
<sequence length="553" mass="62607">MSGFDVVGVVLGAIPLIVAAIDSYKKTSQRFKYFKYKEPLIVDLIQSLEDQRFFIESDLYLSLKATRLEEDELDDLIRQTSPDLFCDPEIAHDIEQCLGSGYVRYQRAVLRCQEVLTEIASHIEGLASDSQGNLPRLIDAHRSKDGTYEFTKKIKFSLQKDDLEKQIRNLNDATSTLRRIREMSTERMEVTLQTTSQPIAKFTSAIRSVQQHARRLYSAIAAGYIGGCHPVHETRLFLSSRSALWDRKKHLGTKKAVAFTVAFSPGLVNTEPLECYKTDVEVLDEEMDAFSESKEQAQTPTKIFAPPLIKPRGDTHLLQLYLSRGGYLCYFNGPLRPVVRENTVLKRPEDIITLDELLQQTMQSTPSSSTRLTLNQRMGIAVNIVSSIMQLHSTPWLCFPFTSKELAFERSAESFAPGGATQTIGVPQPFIRQNFTHGVDDEAKCAFNPRRCMLDLGILLLELWHAKTFSTYATEEGLSIDNSLGSRYEAAARWLDFSAYHILPFYLDLATRCIECTFATSSVAPDWQDIVFQKSVCEHVLKPLWDNCPAELR</sequence>
<feature type="transmembrane region" description="Helical" evidence="2">
    <location>
        <begin position="6"/>
        <end position="24"/>
    </location>
</feature>
<gene>
    <name evidence="4" type="ORF">BO71DRAFT_434388</name>
</gene>
<dbReference type="VEuPathDB" id="FungiDB:BO71DRAFT_434388"/>